<accession>A0A2S6GJZ0</accession>
<comment type="caution">
    <text evidence="2">The sequence shown here is derived from an EMBL/GenBank/DDBJ whole genome shotgun (WGS) entry which is preliminary data.</text>
</comment>
<name>A0A2S6GJZ0_9PSEU</name>
<gene>
    <name evidence="2" type="ORF">CLV40_11338</name>
</gene>
<evidence type="ECO:0008006" key="4">
    <source>
        <dbReference type="Google" id="ProtNLM"/>
    </source>
</evidence>
<proteinExistence type="predicted"/>
<sequence length="94" mass="9848">MVVAQAPSSTRAIGPFTARHGARLPLVDIIECHPSEVYDTLRDEAADLAVATIAPPSGLASRKLCDIGLTVQVPRGTSSTGGTSWRSGSWSTTR</sequence>
<evidence type="ECO:0000313" key="3">
    <source>
        <dbReference type="Proteomes" id="UP000239203"/>
    </source>
</evidence>
<evidence type="ECO:0000256" key="1">
    <source>
        <dbReference type="SAM" id="MobiDB-lite"/>
    </source>
</evidence>
<dbReference type="AlphaFoldDB" id="A0A2S6GJZ0"/>
<organism evidence="2 3">
    <name type="scientific">Actinokineospora auranticolor</name>
    <dbReference type="NCBI Taxonomy" id="155976"/>
    <lineage>
        <taxon>Bacteria</taxon>
        <taxon>Bacillati</taxon>
        <taxon>Actinomycetota</taxon>
        <taxon>Actinomycetes</taxon>
        <taxon>Pseudonocardiales</taxon>
        <taxon>Pseudonocardiaceae</taxon>
        <taxon>Actinokineospora</taxon>
    </lineage>
</organism>
<evidence type="ECO:0000313" key="2">
    <source>
        <dbReference type="EMBL" id="PPK65554.1"/>
    </source>
</evidence>
<dbReference type="EMBL" id="PTIX01000013">
    <property type="protein sequence ID" value="PPK65554.1"/>
    <property type="molecule type" value="Genomic_DNA"/>
</dbReference>
<feature type="region of interest" description="Disordered" evidence="1">
    <location>
        <begin position="75"/>
        <end position="94"/>
    </location>
</feature>
<dbReference type="RefSeq" id="WP_181043666.1">
    <property type="nucleotide sequence ID" value="NZ_CP154825.1"/>
</dbReference>
<reference evidence="2 3" key="1">
    <citation type="submission" date="2018-02" db="EMBL/GenBank/DDBJ databases">
        <title>Genomic Encyclopedia of Archaeal and Bacterial Type Strains, Phase II (KMG-II): from individual species to whole genera.</title>
        <authorList>
            <person name="Goeker M."/>
        </authorList>
    </citation>
    <scope>NUCLEOTIDE SEQUENCE [LARGE SCALE GENOMIC DNA]</scope>
    <source>
        <strain evidence="2 3">YU 961-1</strain>
    </source>
</reference>
<dbReference type="Proteomes" id="UP000239203">
    <property type="component" value="Unassembled WGS sequence"/>
</dbReference>
<protein>
    <recommendedName>
        <fullName evidence="4">LysR substrate binding domain-containing protein</fullName>
    </recommendedName>
</protein>
<keyword evidence="3" id="KW-1185">Reference proteome</keyword>